<organism evidence="1 2">
    <name type="scientific">Hyaloperonospora arabidopsidis (strain Emoy2)</name>
    <name type="common">Downy mildew agent</name>
    <name type="synonym">Peronospora arabidopsidis</name>
    <dbReference type="NCBI Taxonomy" id="559515"/>
    <lineage>
        <taxon>Eukaryota</taxon>
        <taxon>Sar</taxon>
        <taxon>Stramenopiles</taxon>
        <taxon>Oomycota</taxon>
        <taxon>Peronosporomycetes</taxon>
        <taxon>Peronosporales</taxon>
        <taxon>Peronosporaceae</taxon>
        <taxon>Hyaloperonospora</taxon>
    </lineage>
</organism>
<protein>
    <recommendedName>
        <fullName evidence="3">DDE-1 domain-containing protein</fullName>
    </recommendedName>
</protein>
<evidence type="ECO:0000313" key="1">
    <source>
        <dbReference type="EnsemblProtists" id="HpaP805209"/>
    </source>
</evidence>
<reference evidence="1" key="2">
    <citation type="submission" date="2015-06" db="UniProtKB">
        <authorList>
            <consortium name="EnsemblProtists"/>
        </authorList>
    </citation>
    <scope>IDENTIFICATION</scope>
    <source>
        <strain evidence="1">Emoy2</strain>
    </source>
</reference>
<dbReference type="VEuPathDB" id="FungiDB:HpaG805209"/>
<dbReference type="HOGENOM" id="CLU_2150701_0_0_1"/>
<accession>M4BFY8</accession>
<dbReference type="InParanoid" id="M4BFY8"/>
<name>M4BFY8_HYAAE</name>
<proteinExistence type="predicted"/>
<evidence type="ECO:0000313" key="2">
    <source>
        <dbReference type="Proteomes" id="UP000011713"/>
    </source>
</evidence>
<dbReference type="EMBL" id="JH598219">
    <property type="status" value="NOT_ANNOTATED_CDS"/>
    <property type="molecule type" value="Genomic_DNA"/>
</dbReference>
<evidence type="ECO:0008006" key="3">
    <source>
        <dbReference type="Google" id="ProtNLM"/>
    </source>
</evidence>
<dbReference type="EnsemblProtists" id="HpaT805209">
    <property type="protein sequence ID" value="HpaP805209"/>
    <property type="gene ID" value="HpaG805209"/>
</dbReference>
<keyword evidence="2" id="KW-1185">Reference proteome</keyword>
<dbReference type="Proteomes" id="UP000011713">
    <property type="component" value="Unassembled WGS sequence"/>
</dbReference>
<sequence length="112" mass="12833">MRTVRFLYPNTTSHLQPADAGIANFKIKYKTRYIEYLLEKFDATGDHPFEPRTSSPSARQFICSSSRGTTFNLRPFAIAGKRPAFFPLEVAWSSILYSTLKTLIRLARFHPS</sequence>
<reference evidence="2" key="1">
    <citation type="journal article" date="2010" name="Science">
        <title>Signatures of adaptation to obligate biotrophy in the Hyaloperonospora arabidopsidis genome.</title>
        <authorList>
            <person name="Baxter L."/>
            <person name="Tripathy S."/>
            <person name="Ishaque N."/>
            <person name="Boot N."/>
            <person name="Cabral A."/>
            <person name="Kemen E."/>
            <person name="Thines M."/>
            <person name="Ah-Fong A."/>
            <person name="Anderson R."/>
            <person name="Badejoko W."/>
            <person name="Bittner-Eddy P."/>
            <person name="Boore J.L."/>
            <person name="Chibucos M.C."/>
            <person name="Coates M."/>
            <person name="Dehal P."/>
            <person name="Delehaunty K."/>
            <person name="Dong S."/>
            <person name="Downton P."/>
            <person name="Dumas B."/>
            <person name="Fabro G."/>
            <person name="Fronick C."/>
            <person name="Fuerstenberg S.I."/>
            <person name="Fulton L."/>
            <person name="Gaulin E."/>
            <person name="Govers F."/>
            <person name="Hughes L."/>
            <person name="Humphray S."/>
            <person name="Jiang R.H."/>
            <person name="Judelson H."/>
            <person name="Kamoun S."/>
            <person name="Kyung K."/>
            <person name="Meijer H."/>
            <person name="Minx P."/>
            <person name="Morris P."/>
            <person name="Nelson J."/>
            <person name="Phuntumart V."/>
            <person name="Qutob D."/>
            <person name="Rehmany A."/>
            <person name="Rougon-Cardoso A."/>
            <person name="Ryden P."/>
            <person name="Torto-Alalibo T."/>
            <person name="Studholme D."/>
            <person name="Wang Y."/>
            <person name="Win J."/>
            <person name="Wood J."/>
            <person name="Clifton S.W."/>
            <person name="Rogers J."/>
            <person name="Van den Ackerveken G."/>
            <person name="Jones J.D."/>
            <person name="McDowell J.M."/>
            <person name="Beynon J."/>
            <person name="Tyler B.M."/>
        </authorList>
    </citation>
    <scope>NUCLEOTIDE SEQUENCE [LARGE SCALE GENOMIC DNA]</scope>
    <source>
        <strain evidence="2">Emoy2</strain>
    </source>
</reference>
<dbReference type="AlphaFoldDB" id="M4BFY8"/>